<evidence type="ECO:0000256" key="7">
    <source>
        <dbReference type="ARBA" id="ARBA00030094"/>
    </source>
</evidence>
<name>A0A1X0QN94_RHIZD</name>
<organism evidence="8">
    <name type="scientific">Rhizopus microsporus var. microsporus</name>
    <dbReference type="NCBI Taxonomy" id="86635"/>
    <lineage>
        <taxon>Eukaryota</taxon>
        <taxon>Fungi</taxon>
        <taxon>Fungi incertae sedis</taxon>
        <taxon>Mucoromycota</taxon>
        <taxon>Mucoromycotina</taxon>
        <taxon>Mucoromycetes</taxon>
        <taxon>Mucorales</taxon>
        <taxon>Mucorineae</taxon>
        <taxon>Rhizopodaceae</taxon>
        <taxon>Rhizopus</taxon>
    </lineage>
</organism>
<evidence type="ECO:0000256" key="6">
    <source>
        <dbReference type="ARBA" id="ARBA00022927"/>
    </source>
</evidence>
<dbReference type="PANTHER" id="PTHR13149:SF0">
    <property type="entry name" value="VACUOLAR PROTEIN-SORTING-ASSOCIATED PROTEIN 25"/>
    <property type="match status" value="1"/>
</dbReference>
<evidence type="ECO:0000256" key="5">
    <source>
        <dbReference type="ARBA" id="ARBA00022490"/>
    </source>
</evidence>
<dbReference type="InterPro" id="IPR008570">
    <property type="entry name" value="ESCRT-II_cplx_Vps25-sub"/>
</dbReference>
<accession>A0A1X0QN94</accession>
<evidence type="ECO:0000256" key="3">
    <source>
        <dbReference type="ARBA" id="ARBA00017934"/>
    </source>
</evidence>
<protein>
    <recommendedName>
        <fullName evidence="3">Vacuolar protein-sorting-associated protein 25</fullName>
    </recommendedName>
    <alternativeName>
        <fullName evidence="7">ESCRT-II complex subunit VPS25</fullName>
    </alternativeName>
</protein>
<evidence type="ECO:0000313" key="8">
    <source>
        <dbReference type="EMBL" id="ORE01232.1"/>
    </source>
</evidence>
<dbReference type="PANTHER" id="PTHR13149">
    <property type="entry name" value="VACUOLAR PROTEIN SORTING-ASSOCIATED PROTEIN VPS25"/>
    <property type="match status" value="1"/>
</dbReference>
<comment type="subcellular location">
    <subcellularLocation>
        <location evidence="1">Cytoplasm</location>
    </subcellularLocation>
</comment>
<dbReference type="InterPro" id="IPR014041">
    <property type="entry name" value="ESCRT-II_cplx_Vps25-sub_N"/>
</dbReference>
<proteinExistence type="inferred from homology"/>
<keyword evidence="5" id="KW-0963">Cytoplasm</keyword>
<sequence>MSTFEYPSLFDFPPFFTRQIVDSTWKSQASDWEKLILSYAKHKRLFRLELHKATTSSEHEIFVNKKINRRLSFETLQEIIEEMVKKGTAEWEGGPKGPRAEALIYWHTPEEWANLIWNWINETGQNDQIVTYYEIAHGELAEGQEFFEIDNTMLDKALNVLVKKGNAQIFKGTDEDSMGVKFFQ</sequence>
<evidence type="ECO:0000256" key="1">
    <source>
        <dbReference type="ARBA" id="ARBA00004496"/>
    </source>
</evidence>
<dbReference type="GO" id="GO:0042803">
    <property type="term" value="F:protein homodimerization activity"/>
    <property type="evidence" value="ECO:0007669"/>
    <property type="project" value="TreeGrafter"/>
</dbReference>
<keyword evidence="4" id="KW-0813">Transport</keyword>
<reference evidence="8" key="1">
    <citation type="journal article" date="2016" name="Proc. Natl. Acad. Sci. U.S.A.">
        <title>Lipid metabolic changes in an early divergent fungus govern the establishment of a mutualistic symbiosis with endobacteria.</title>
        <authorList>
            <person name="Lastovetsky O.A."/>
            <person name="Gaspar M.L."/>
            <person name="Mondo S.J."/>
            <person name="LaButti K.M."/>
            <person name="Sandor L."/>
            <person name="Grigoriev I.V."/>
            <person name="Henry S.A."/>
            <person name="Pawlowska T.E."/>
        </authorList>
    </citation>
    <scope>NUCLEOTIDE SEQUENCE [LARGE SCALE GENOMIC DNA]</scope>
    <source>
        <strain evidence="8">ATCC 52814</strain>
    </source>
</reference>
<comment type="similarity">
    <text evidence="2">Belongs to the VPS25 family.</text>
</comment>
<dbReference type="OrthoDB" id="245150at2759"/>
<dbReference type="Gene3D" id="1.10.10.570">
    <property type="entry name" value="Winged helix' DNA-binding domain. Chain C. Domain 1"/>
    <property type="match status" value="1"/>
</dbReference>
<keyword evidence="6" id="KW-0653">Protein transport</keyword>
<evidence type="ECO:0000256" key="4">
    <source>
        <dbReference type="ARBA" id="ARBA00022448"/>
    </source>
</evidence>
<dbReference type="InterPro" id="IPR036390">
    <property type="entry name" value="WH_DNA-bd_sf"/>
</dbReference>
<dbReference type="Proteomes" id="UP000242414">
    <property type="component" value="Unassembled WGS sequence"/>
</dbReference>
<dbReference type="FunFam" id="1.10.10.10:FF:000141">
    <property type="entry name" value="vacuolar protein-sorting-associated protein 25"/>
    <property type="match status" value="1"/>
</dbReference>
<evidence type="ECO:0000256" key="2">
    <source>
        <dbReference type="ARBA" id="ARBA00009674"/>
    </source>
</evidence>
<dbReference type="Pfam" id="PF05871">
    <property type="entry name" value="ESCRT-II"/>
    <property type="match status" value="1"/>
</dbReference>
<dbReference type="InterPro" id="IPR036388">
    <property type="entry name" value="WH-like_DNA-bd_sf"/>
</dbReference>
<dbReference type="GO" id="GO:0016236">
    <property type="term" value="P:macroautophagy"/>
    <property type="evidence" value="ECO:0007669"/>
    <property type="project" value="UniProtKB-ARBA"/>
</dbReference>
<dbReference type="SUPFAM" id="SSF46785">
    <property type="entry name" value="Winged helix' DNA-binding domain"/>
    <property type="match status" value="2"/>
</dbReference>
<dbReference type="AlphaFoldDB" id="A0A1X0QN94"/>
<dbReference type="GO" id="GO:0005198">
    <property type="term" value="F:structural molecule activity"/>
    <property type="evidence" value="ECO:0007669"/>
    <property type="project" value="TreeGrafter"/>
</dbReference>
<dbReference type="FunFam" id="1.10.10.570:FF:000003">
    <property type="entry name" value="Vacuolar protein-sorting-associated protein 25"/>
    <property type="match status" value="1"/>
</dbReference>
<dbReference type="EMBL" id="KV922164">
    <property type="protein sequence ID" value="ORE01232.1"/>
    <property type="molecule type" value="Genomic_DNA"/>
</dbReference>
<dbReference type="GO" id="GO:0043328">
    <property type="term" value="P:protein transport to vacuole involved in ubiquitin-dependent protein catabolic process via the multivesicular body sorting pathway"/>
    <property type="evidence" value="ECO:0007669"/>
    <property type="project" value="TreeGrafter"/>
</dbReference>
<dbReference type="GO" id="GO:0000814">
    <property type="term" value="C:ESCRT II complex"/>
    <property type="evidence" value="ECO:0007669"/>
    <property type="project" value="InterPro"/>
</dbReference>
<dbReference type="VEuPathDB" id="FungiDB:BCV72DRAFT_322581"/>
<dbReference type="Gene3D" id="1.10.10.10">
    <property type="entry name" value="Winged helix-like DNA-binding domain superfamily/Winged helix DNA-binding domain"/>
    <property type="match status" value="1"/>
</dbReference>
<gene>
    <name evidence="8" type="ORF">BCV72DRAFT_322581</name>
</gene>